<dbReference type="InterPro" id="IPR016156">
    <property type="entry name" value="FAD/NAD-linked_Rdtase_dimer_sf"/>
</dbReference>
<dbReference type="GO" id="GO:0050661">
    <property type="term" value="F:NADP binding"/>
    <property type="evidence" value="ECO:0007669"/>
    <property type="project" value="InterPro"/>
</dbReference>
<dbReference type="GO" id="GO:0005739">
    <property type="term" value="C:mitochondrion"/>
    <property type="evidence" value="ECO:0007669"/>
    <property type="project" value="TreeGrafter"/>
</dbReference>
<comment type="subcellular location">
    <subcellularLocation>
        <location evidence="16">Cytoplasm</location>
    </subcellularLocation>
</comment>
<dbReference type="PRINTS" id="PR00411">
    <property type="entry name" value="PNDRDTASEI"/>
</dbReference>
<dbReference type="GO" id="GO:0004362">
    <property type="term" value="F:glutathione-disulfide reductase (NADPH) activity"/>
    <property type="evidence" value="ECO:0007669"/>
    <property type="project" value="UniProtKB-EC"/>
</dbReference>
<dbReference type="Gene3D" id="3.50.50.60">
    <property type="entry name" value="FAD/NAD(P)-binding domain"/>
    <property type="match status" value="2"/>
</dbReference>
<dbReference type="PANTHER" id="PTHR42737:SF1">
    <property type="entry name" value="GLUTATHIONE REDUCTASE"/>
    <property type="match status" value="1"/>
</dbReference>
<evidence type="ECO:0000256" key="11">
    <source>
        <dbReference type="ARBA" id="ARBA00056905"/>
    </source>
</evidence>
<dbReference type="InterPro" id="IPR036188">
    <property type="entry name" value="FAD/NAD-bd_sf"/>
</dbReference>
<evidence type="ECO:0000256" key="5">
    <source>
        <dbReference type="ARBA" id="ARBA00022630"/>
    </source>
</evidence>
<comment type="cofactor">
    <cofactor evidence="13">
        <name>FAD</name>
        <dbReference type="ChEBI" id="CHEBI:57692"/>
    </cofactor>
    <text evidence="13">Binds 1 FAD per subunit.</text>
</comment>
<keyword evidence="16" id="KW-0521">NADP</keyword>
<dbReference type="InterPro" id="IPR004099">
    <property type="entry name" value="Pyr_nucl-diS_OxRdtase_dimer"/>
</dbReference>
<evidence type="ECO:0000256" key="6">
    <source>
        <dbReference type="ARBA" id="ARBA00022827"/>
    </source>
</evidence>
<dbReference type="Pfam" id="PF07992">
    <property type="entry name" value="Pyr_redox_2"/>
    <property type="match status" value="1"/>
</dbReference>
<feature type="binding site" evidence="13">
    <location>
        <begin position="196"/>
        <end position="203"/>
    </location>
    <ligand>
        <name>NAD(+)</name>
        <dbReference type="ChEBI" id="CHEBI:57540"/>
    </ligand>
</feature>
<organism evidence="20 21">
    <name type="scientific">Tothia fuscella</name>
    <dbReference type="NCBI Taxonomy" id="1048955"/>
    <lineage>
        <taxon>Eukaryota</taxon>
        <taxon>Fungi</taxon>
        <taxon>Dikarya</taxon>
        <taxon>Ascomycota</taxon>
        <taxon>Pezizomycotina</taxon>
        <taxon>Dothideomycetes</taxon>
        <taxon>Pleosporomycetidae</taxon>
        <taxon>Venturiales</taxon>
        <taxon>Cylindrosympodiaceae</taxon>
        <taxon>Tothia</taxon>
    </lineage>
</organism>
<dbReference type="InterPro" id="IPR012999">
    <property type="entry name" value="Pyr_OxRdtase_I_AS"/>
</dbReference>
<evidence type="ECO:0000256" key="2">
    <source>
        <dbReference type="ARBA" id="ARBA00011738"/>
    </source>
</evidence>
<evidence type="ECO:0000256" key="10">
    <source>
        <dbReference type="ARBA" id="ARBA00049142"/>
    </source>
</evidence>
<keyword evidence="7 15" id="KW-0560">Oxidoreductase</keyword>
<dbReference type="EC" id="1.8.1.7" evidence="3 16"/>
<dbReference type="PANTHER" id="PTHR42737">
    <property type="entry name" value="GLUTATHIONE REDUCTASE"/>
    <property type="match status" value="1"/>
</dbReference>
<accession>A0A9P4U4F8</accession>
<feature type="domain" description="FAD/NAD(P)-binding" evidence="19">
    <location>
        <begin position="19"/>
        <end position="363"/>
    </location>
</feature>
<feature type="binding site" evidence="13">
    <location>
        <position position="307"/>
    </location>
    <ligand>
        <name>NAD(+)</name>
        <dbReference type="ChEBI" id="CHEBI:57540"/>
    </ligand>
</feature>
<comment type="caution">
    <text evidence="20">The sequence shown here is derived from an EMBL/GenBank/DDBJ whole genome shotgun (WGS) entry which is preliminary data.</text>
</comment>
<evidence type="ECO:0000259" key="19">
    <source>
        <dbReference type="Pfam" id="PF07992"/>
    </source>
</evidence>
<protein>
    <recommendedName>
        <fullName evidence="4 16">Glutathione reductase</fullName>
        <ecNumber evidence="3 16">1.8.1.7</ecNumber>
    </recommendedName>
</protein>
<evidence type="ECO:0000313" key="21">
    <source>
        <dbReference type="Proteomes" id="UP000800235"/>
    </source>
</evidence>
<dbReference type="GO" id="GO:0034599">
    <property type="term" value="P:cellular response to oxidative stress"/>
    <property type="evidence" value="ECO:0007669"/>
    <property type="project" value="TreeGrafter"/>
</dbReference>
<keyword evidence="13" id="KW-0520">NAD</keyword>
<evidence type="ECO:0000256" key="9">
    <source>
        <dbReference type="ARBA" id="ARBA00023284"/>
    </source>
</evidence>
<comment type="catalytic activity">
    <reaction evidence="10 16">
        <text>2 glutathione + NADP(+) = glutathione disulfide + NADPH + H(+)</text>
        <dbReference type="Rhea" id="RHEA:11740"/>
        <dbReference type="ChEBI" id="CHEBI:15378"/>
        <dbReference type="ChEBI" id="CHEBI:57783"/>
        <dbReference type="ChEBI" id="CHEBI:57925"/>
        <dbReference type="ChEBI" id="CHEBI:58297"/>
        <dbReference type="ChEBI" id="CHEBI:58349"/>
        <dbReference type="EC" id="1.8.1.7"/>
    </reaction>
</comment>
<dbReference type="GO" id="GO:0050660">
    <property type="term" value="F:flavin adenine dinucleotide binding"/>
    <property type="evidence" value="ECO:0007669"/>
    <property type="project" value="InterPro"/>
</dbReference>
<dbReference type="GO" id="GO:0045454">
    <property type="term" value="P:cell redox homeostasis"/>
    <property type="evidence" value="ECO:0007669"/>
    <property type="project" value="InterPro"/>
</dbReference>
<dbReference type="FunFam" id="3.30.390.30:FF:000003">
    <property type="entry name" value="Glutathione reductase"/>
    <property type="match status" value="1"/>
</dbReference>
<feature type="binding site" evidence="13">
    <location>
        <position position="348"/>
    </location>
    <ligand>
        <name>FAD</name>
        <dbReference type="ChEBI" id="CHEBI:57692"/>
    </ligand>
</feature>
<comment type="subunit">
    <text evidence="2">Homodimer.</text>
</comment>
<sequence length="501" mass="54808">MAPPPTSAPKPTPPSYTHDYIVIGGGSGGSSAARRASSWYHSKTVLIENGPSGGCCVNVGCVPKRITFNAALIREMLNHGKNYGYDIPDGISMDFKHFKSLRDKAVERNSKAYDRNWEREGIEVVRGTARFTGREKEVEVVMEDGSGRRLFRARHILIATGGYPVMPSDVLAAKHGITSDGFFDIEVLPRTIAVVGAGYIAVEMAGILNALGVVVHMFIRGKTFLRKFDPMVQDTLTKRYEDIGVIIHKDFAGFEKVERLDTPEMEEGGVSAKHESRGTPPSPSKRLRLKAKNGETFDVDEILWAIGRVPEVKDLDLVSIGVKTTKTGHIAVDEFQNTSVNGIYAIGDVTGQYELTPVAIAAGRKLGNRLFGPPELKSDKLEYANIPTVVFSHPPVGTIGLTEPEAEEKYGKEKLKVYHTKFPAMFYDVFSAEDKVKHPTEFKIICAGPEEKVVGLHILGDGVDEMLQGLGVAMKMGATKKDFDSCVAIHPTSAEEIVTMK</sequence>
<evidence type="ECO:0000256" key="17">
    <source>
        <dbReference type="SAM" id="MobiDB-lite"/>
    </source>
</evidence>
<evidence type="ECO:0000313" key="20">
    <source>
        <dbReference type="EMBL" id="KAF2435937.1"/>
    </source>
</evidence>
<dbReference type="InterPro" id="IPR023753">
    <property type="entry name" value="FAD/NAD-binding_dom"/>
</dbReference>
<feature type="disulfide bond" description="Redox-active" evidence="14">
    <location>
        <begin position="56"/>
        <end position="61"/>
    </location>
</feature>
<evidence type="ECO:0000256" key="16">
    <source>
        <dbReference type="RuleBase" id="RU365016"/>
    </source>
</evidence>
<keyword evidence="6 13" id="KW-0274">FAD</keyword>
<keyword evidence="5 15" id="KW-0285">Flavoprotein</keyword>
<keyword evidence="16" id="KW-0963">Cytoplasm</keyword>
<evidence type="ECO:0000256" key="7">
    <source>
        <dbReference type="ARBA" id="ARBA00023002"/>
    </source>
</evidence>
<dbReference type="PROSITE" id="PS00076">
    <property type="entry name" value="PYRIDINE_REDOX_1"/>
    <property type="match status" value="1"/>
</dbReference>
<dbReference type="NCBIfam" id="TIGR01421">
    <property type="entry name" value="gluta_reduc_1"/>
    <property type="match status" value="1"/>
</dbReference>
<dbReference type="PRINTS" id="PR00368">
    <property type="entry name" value="FADPNR"/>
</dbReference>
<dbReference type="InterPro" id="IPR046952">
    <property type="entry name" value="GSHR/TRXR-like"/>
</dbReference>
<dbReference type="GO" id="GO:0005829">
    <property type="term" value="C:cytosol"/>
    <property type="evidence" value="ECO:0007669"/>
    <property type="project" value="TreeGrafter"/>
</dbReference>
<dbReference type="Pfam" id="PF02852">
    <property type="entry name" value="Pyr_redox_dim"/>
    <property type="match status" value="1"/>
</dbReference>
<feature type="region of interest" description="Disordered" evidence="17">
    <location>
        <begin position="264"/>
        <end position="287"/>
    </location>
</feature>
<evidence type="ECO:0000256" key="1">
    <source>
        <dbReference type="ARBA" id="ARBA00007532"/>
    </source>
</evidence>
<keyword evidence="9 15" id="KW-0676">Redox-active center</keyword>
<dbReference type="Gene3D" id="3.30.390.30">
    <property type="match status" value="1"/>
</dbReference>
<dbReference type="InterPro" id="IPR006322">
    <property type="entry name" value="Glutathione_Rdtase_euk/bac"/>
</dbReference>
<evidence type="ECO:0000256" key="4">
    <source>
        <dbReference type="ARBA" id="ARBA00017111"/>
    </source>
</evidence>
<gene>
    <name evidence="20" type="ORF">EJ08DRAFT_675129</name>
</gene>
<keyword evidence="13" id="KW-0547">Nucleotide-binding</keyword>
<comment type="similarity">
    <text evidence="1 15">Belongs to the class-I pyridine nucleotide-disulfide oxidoreductase family.</text>
</comment>
<evidence type="ECO:0000256" key="12">
    <source>
        <dbReference type="PIRSR" id="PIRSR000350-2"/>
    </source>
</evidence>
<dbReference type="SUPFAM" id="SSF55424">
    <property type="entry name" value="FAD/NAD-linked reductases, dimerisation (C-terminal) domain"/>
    <property type="match status" value="1"/>
</dbReference>
<dbReference type="InterPro" id="IPR001100">
    <property type="entry name" value="Pyr_nuc-diS_OxRdtase"/>
</dbReference>
<dbReference type="SUPFAM" id="SSF51905">
    <property type="entry name" value="FAD/NAD(P)-binding domain"/>
    <property type="match status" value="1"/>
</dbReference>
<dbReference type="PIRSF" id="PIRSF000350">
    <property type="entry name" value="Mercury_reductase_MerA"/>
    <property type="match status" value="1"/>
</dbReference>
<evidence type="ECO:0000259" key="18">
    <source>
        <dbReference type="Pfam" id="PF02852"/>
    </source>
</evidence>
<dbReference type="FunFam" id="3.50.50.60:FF:000235">
    <property type="entry name" value="Glutathione reductase"/>
    <property type="match status" value="1"/>
</dbReference>
<feature type="active site" description="Proton acceptor" evidence="12">
    <location>
        <position position="490"/>
    </location>
</feature>
<keyword evidence="8" id="KW-1015">Disulfide bond</keyword>
<dbReference type="AlphaFoldDB" id="A0A9P4U4F8"/>
<dbReference type="GO" id="GO:0006749">
    <property type="term" value="P:glutathione metabolic process"/>
    <property type="evidence" value="ECO:0007669"/>
    <property type="project" value="InterPro"/>
</dbReference>
<name>A0A9P4U4F8_9PEZI</name>
<dbReference type="OrthoDB" id="5956163at2759"/>
<evidence type="ECO:0000256" key="13">
    <source>
        <dbReference type="PIRSR" id="PIRSR000350-3"/>
    </source>
</evidence>
<comment type="function">
    <text evidence="11 16">Catalyzes the reduction of glutathione disulfide (GSSG) to reduced glutathione (GSH). Constitutes the major mechanism to maintain a high GSH:GSSG ratio in the cytosol.</text>
</comment>
<dbReference type="EMBL" id="MU007012">
    <property type="protein sequence ID" value="KAF2435937.1"/>
    <property type="molecule type" value="Genomic_DNA"/>
</dbReference>
<proteinExistence type="inferred from homology"/>
<keyword evidence="21" id="KW-1185">Reference proteome</keyword>
<dbReference type="Proteomes" id="UP000800235">
    <property type="component" value="Unassembled WGS sequence"/>
</dbReference>
<evidence type="ECO:0000256" key="3">
    <source>
        <dbReference type="ARBA" id="ARBA00012607"/>
    </source>
</evidence>
<evidence type="ECO:0000256" key="14">
    <source>
        <dbReference type="PIRSR" id="PIRSR000350-4"/>
    </source>
</evidence>
<evidence type="ECO:0000256" key="8">
    <source>
        <dbReference type="ARBA" id="ARBA00023157"/>
    </source>
</evidence>
<evidence type="ECO:0000256" key="15">
    <source>
        <dbReference type="RuleBase" id="RU003691"/>
    </source>
</evidence>
<reference evidence="20" key="1">
    <citation type="journal article" date="2020" name="Stud. Mycol.">
        <title>101 Dothideomycetes genomes: a test case for predicting lifestyles and emergence of pathogens.</title>
        <authorList>
            <person name="Haridas S."/>
            <person name="Albert R."/>
            <person name="Binder M."/>
            <person name="Bloem J."/>
            <person name="Labutti K."/>
            <person name="Salamov A."/>
            <person name="Andreopoulos B."/>
            <person name="Baker S."/>
            <person name="Barry K."/>
            <person name="Bills G."/>
            <person name="Bluhm B."/>
            <person name="Cannon C."/>
            <person name="Castanera R."/>
            <person name="Culley D."/>
            <person name="Daum C."/>
            <person name="Ezra D."/>
            <person name="Gonzalez J."/>
            <person name="Henrissat B."/>
            <person name="Kuo A."/>
            <person name="Liang C."/>
            <person name="Lipzen A."/>
            <person name="Lutzoni F."/>
            <person name="Magnuson J."/>
            <person name="Mondo S."/>
            <person name="Nolan M."/>
            <person name="Ohm R."/>
            <person name="Pangilinan J."/>
            <person name="Park H.-J."/>
            <person name="Ramirez L."/>
            <person name="Alfaro M."/>
            <person name="Sun H."/>
            <person name="Tritt A."/>
            <person name="Yoshinaga Y."/>
            <person name="Zwiers L.-H."/>
            <person name="Turgeon B."/>
            <person name="Goodwin S."/>
            <person name="Spatafora J."/>
            <person name="Crous P."/>
            <person name="Grigoriev I."/>
        </authorList>
    </citation>
    <scope>NUCLEOTIDE SEQUENCE</scope>
    <source>
        <strain evidence="20">CBS 130266</strain>
    </source>
</reference>
<feature type="domain" description="Pyridine nucleotide-disulphide oxidoreductase dimerisation" evidence="18">
    <location>
        <begin position="386"/>
        <end position="500"/>
    </location>
</feature>